<gene>
    <name evidence="1" type="ORF">HMPREF9446_03833</name>
</gene>
<proteinExistence type="predicted"/>
<dbReference type="EMBL" id="AFBN01000110">
    <property type="protein sequence ID" value="EGF50177.1"/>
    <property type="molecule type" value="Genomic_DNA"/>
</dbReference>
<dbReference type="HOGENOM" id="CLU_770532_0_0_10"/>
<accession>F3PYI5</accession>
<sequence>TVTGNGTAWTDTPIDTDPDAAVTYHITAPEGVTIEAAPGSGGSLTDDGNGSYTLLGGNAVTIIGARIGIKGLYEVADGTTYTLKSDLLIKYSLADARVGDFYCKNSSGEGYLIPGDIAQLTEERQAACIGIVYSTDVNRIGKAAKEVLTDKGITPHGLVMALTNASNSCNWGKVHNDENSNGSEGEPFKENTDKVYKMYKNVDGYGETHWIIDTYGNDGTALPDTYTAFYHASRYGTAESNTGKYAAPSNTTGWFIPSMGQWWDILSNLGKIDLTSYRNSADSYADIGSTVPTAVDNINTYLQKISDATPFSTNTYFCSSSEHAGFSACNVRFNSNGDLGLHYSGKDRSDRRLRCSFAF</sequence>
<feature type="non-terminal residue" evidence="1">
    <location>
        <position position="1"/>
    </location>
</feature>
<dbReference type="eggNOG" id="COG4935">
    <property type="taxonomic scope" value="Bacteria"/>
</dbReference>
<dbReference type="AlphaFoldDB" id="F3PYI5"/>
<name>F3PYI5_9BACE</name>
<organism evidence="1 2">
    <name type="scientific">Bacteroides fluxus YIT 12057</name>
    <dbReference type="NCBI Taxonomy" id="763034"/>
    <lineage>
        <taxon>Bacteria</taxon>
        <taxon>Pseudomonadati</taxon>
        <taxon>Bacteroidota</taxon>
        <taxon>Bacteroidia</taxon>
        <taxon>Bacteroidales</taxon>
        <taxon>Bacteroidaceae</taxon>
        <taxon>Bacteroides</taxon>
    </lineage>
</organism>
<comment type="caution">
    <text evidence="1">The sequence shown here is derived from an EMBL/GenBank/DDBJ whole genome shotgun (WGS) entry which is preliminary data.</text>
</comment>
<keyword evidence="2" id="KW-1185">Reference proteome</keyword>
<dbReference type="Proteomes" id="UP000003416">
    <property type="component" value="Unassembled WGS sequence"/>
</dbReference>
<protein>
    <submittedName>
        <fullName evidence="1">Conserved domain protein</fullName>
    </submittedName>
</protein>
<reference evidence="1 2" key="1">
    <citation type="submission" date="2011-02" db="EMBL/GenBank/DDBJ databases">
        <authorList>
            <person name="Weinstock G."/>
            <person name="Sodergren E."/>
            <person name="Clifton S."/>
            <person name="Fulton L."/>
            <person name="Fulton B."/>
            <person name="Courtney L."/>
            <person name="Fronick C."/>
            <person name="Harrison M."/>
            <person name="Strong C."/>
            <person name="Farmer C."/>
            <person name="Delahaunty K."/>
            <person name="Markovic C."/>
            <person name="Hall O."/>
            <person name="Minx P."/>
            <person name="Tomlinson C."/>
            <person name="Mitreva M."/>
            <person name="Hou S."/>
            <person name="Chen J."/>
            <person name="Wollam A."/>
            <person name="Pepin K.H."/>
            <person name="Johnson M."/>
            <person name="Bhonagiri V."/>
            <person name="Zhang X."/>
            <person name="Suruliraj S."/>
            <person name="Warren W."/>
            <person name="Chinwalla A."/>
            <person name="Mardis E.R."/>
            <person name="Wilson R.K."/>
        </authorList>
    </citation>
    <scope>NUCLEOTIDE SEQUENCE [LARGE SCALE GENOMIC DNA]</scope>
    <source>
        <strain evidence="1 2">YIT 12057</strain>
    </source>
</reference>
<evidence type="ECO:0000313" key="2">
    <source>
        <dbReference type="Proteomes" id="UP000003416"/>
    </source>
</evidence>
<dbReference type="STRING" id="763034.HMPREF9446_03833"/>
<evidence type="ECO:0000313" key="1">
    <source>
        <dbReference type="EMBL" id="EGF50177.1"/>
    </source>
</evidence>